<feature type="transmembrane region" description="Helical" evidence="2">
    <location>
        <begin position="200"/>
        <end position="222"/>
    </location>
</feature>
<keyword evidence="5" id="KW-1185">Reference proteome</keyword>
<reference evidence="4 5" key="1">
    <citation type="journal article" date="2018" name="PLoS Pathog.">
        <title>Evolution of structural diversity of trichothecenes, a family of toxins produced by plant pathogenic and entomopathogenic fungi.</title>
        <authorList>
            <person name="Proctor R.H."/>
            <person name="McCormick S.P."/>
            <person name="Kim H.S."/>
            <person name="Cardoza R.E."/>
            <person name="Stanley A.M."/>
            <person name="Lindo L."/>
            <person name="Kelly A."/>
            <person name="Brown D.W."/>
            <person name="Lee T."/>
            <person name="Vaughan M.M."/>
            <person name="Alexander N.J."/>
            <person name="Busman M."/>
            <person name="Gutierrez S."/>
        </authorList>
    </citation>
    <scope>NUCLEOTIDE SEQUENCE [LARGE SCALE GENOMIC DNA]</scope>
    <source>
        <strain evidence="4 5">NRRL 20695</strain>
    </source>
</reference>
<name>A0A395SXT7_9HYPO</name>
<feature type="chain" id="PRO_5017258976" evidence="3">
    <location>
        <begin position="28"/>
        <end position="476"/>
    </location>
</feature>
<proteinExistence type="predicted"/>
<feature type="signal peptide" evidence="3">
    <location>
        <begin position="1"/>
        <end position="27"/>
    </location>
</feature>
<gene>
    <name evidence="4" type="ORF">FLONG3_4581</name>
</gene>
<keyword evidence="2" id="KW-0472">Membrane</keyword>
<dbReference type="Proteomes" id="UP000266234">
    <property type="component" value="Unassembled WGS sequence"/>
</dbReference>
<protein>
    <submittedName>
        <fullName evidence="4">Uncharacterized protein</fullName>
    </submittedName>
</protein>
<sequence length="476" mass="53061">MTLTVLANQVYFLSVFLILVLVSVALSQTGQPQGSKFLASVYESWLKNLPPHPKEFNPAFGGQNWTTCCALAINETVSIDNGTLYIRPNQTFFRGDLSDLERFPRYPCTATFNGSSEHPDQLFWTPYTWCAERCPGWAVTPADDFDNWVKPLISFILPSLVFALNVPRRRKTGLPKNFFSVEALSFGRLVWFGLKVPLAVLIIILDLLLWLSIIFSIAGPVIMSGMYEAILDTSILDYIGSRINNNTLSLQQRTHALLVVLPGNLDFDPAWNHSVRFVQELSPHSPRQKPAIMSRRRSSASVAVDNDQLRPLVLPQSANPSGHGGAPTHPTNIDLSTLYTPEEKSSVKAVKIKLDAMLASQTKFGSAVGAPILFYIGAFIYSVFDVESDLGNYLIAHQLAFGNNPSIWQTAWQDRHETSQDETNDTQTFRNVTGDGKLQKWPLSIKKVLVRLQAPLLHPLQQSYNPTHSGSLYRSA</sequence>
<feature type="region of interest" description="Disordered" evidence="1">
    <location>
        <begin position="314"/>
        <end position="333"/>
    </location>
</feature>
<evidence type="ECO:0000256" key="2">
    <source>
        <dbReference type="SAM" id="Phobius"/>
    </source>
</evidence>
<dbReference type="OrthoDB" id="5392263at2759"/>
<evidence type="ECO:0000256" key="3">
    <source>
        <dbReference type="SAM" id="SignalP"/>
    </source>
</evidence>
<evidence type="ECO:0000256" key="1">
    <source>
        <dbReference type="SAM" id="MobiDB-lite"/>
    </source>
</evidence>
<dbReference type="EMBL" id="PXOG01000099">
    <property type="protein sequence ID" value="RGP77283.1"/>
    <property type="molecule type" value="Genomic_DNA"/>
</dbReference>
<keyword evidence="2" id="KW-1133">Transmembrane helix</keyword>
<organism evidence="4 5">
    <name type="scientific">Fusarium longipes</name>
    <dbReference type="NCBI Taxonomy" id="694270"/>
    <lineage>
        <taxon>Eukaryota</taxon>
        <taxon>Fungi</taxon>
        <taxon>Dikarya</taxon>
        <taxon>Ascomycota</taxon>
        <taxon>Pezizomycotina</taxon>
        <taxon>Sordariomycetes</taxon>
        <taxon>Hypocreomycetidae</taxon>
        <taxon>Hypocreales</taxon>
        <taxon>Nectriaceae</taxon>
        <taxon>Fusarium</taxon>
    </lineage>
</organism>
<evidence type="ECO:0000313" key="4">
    <source>
        <dbReference type="EMBL" id="RGP77283.1"/>
    </source>
</evidence>
<keyword evidence="3" id="KW-0732">Signal</keyword>
<keyword evidence="2" id="KW-0812">Transmembrane</keyword>
<accession>A0A395SXT7</accession>
<dbReference type="AlphaFoldDB" id="A0A395SXT7"/>
<comment type="caution">
    <text evidence="4">The sequence shown here is derived from an EMBL/GenBank/DDBJ whole genome shotgun (WGS) entry which is preliminary data.</text>
</comment>
<evidence type="ECO:0000313" key="5">
    <source>
        <dbReference type="Proteomes" id="UP000266234"/>
    </source>
</evidence>